<dbReference type="AlphaFoldDB" id="A0A1M5QVM2"/>
<dbReference type="PANTHER" id="PTHR32039:SF7">
    <property type="entry name" value="COMPETENCE PROTEIN COMM"/>
    <property type="match status" value="1"/>
</dbReference>
<reference evidence="3 4" key="1">
    <citation type="submission" date="2016-11" db="EMBL/GenBank/DDBJ databases">
        <authorList>
            <person name="Jaros S."/>
            <person name="Januszkiewicz K."/>
            <person name="Wedrychowicz H."/>
        </authorList>
    </citation>
    <scope>NUCLEOTIDE SEQUENCE [LARGE SCALE GENOMIC DNA]</scope>
    <source>
        <strain evidence="3 4">DSM 8605</strain>
    </source>
</reference>
<dbReference type="Gene3D" id="3.40.50.300">
    <property type="entry name" value="P-loop containing nucleotide triphosphate hydrolases"/>
    <property type="match status" value="1"/>
</dbReference>
<accession>A0A1M5QVM2</accession>
<dbReference type="InterPro" id="IPR000523">
    <property type="entry name" value="Mg_chelatse_chII-like_cat_dom"/>
</dbReference>
<dbReference type="EMBL" id="FQXM01000002">
    <property type="protein sequence ID" value="SHH18175.1"/>
    <property type="molecule type" value="Genomic_DNA"/>
</dbReference>
<feature type="domain" description="Mg chelatase-related protein C-terminal" evidence="2">
    <location>
        <begin position="401"/>
        <end position="497"/>
    </location>
</feature>
<dbReference type="InterPro" id="IPR020568">
    <property type="entry name" value="Ribosomal_Su5_D2-typ_SF"/>
</dbReference>
<proteinExistence type="predicted"/>
<protein>
    <submittedName>
        <fullName evidence="3">Magnesium chelatase family protein</fullName>
    </submittedName>
</protein>
<dbReference type="SUPFAM" id="SSF52540">
    <property type="entry name" value="P-loop containing nucleoside triphosphate hydrolases"/>
    <property type="match status" value="1"/>
</dbReference>
<evidence type="ECO:0000313" key="4">
    <source>
        <dbReference type="Proteomes" id="UP000184447"/>
    </source>
</evidence>
<gene>
    <name evidence="3" type="ORF">SAMN02745207_00323</name>
</gene>
<dbReference type="STRING" id="1121316.SAMN02745207_00323"/>
<dbReference type="InterPro" id="IPR025158">
    <property type="entry name" value="Mg_chelat-rel_C"/>
</dbReference>
<dbReference type="InterPro" id="IPR014721">
    <property type="entry name" value="Ribsml_uS5_D2-typ_fold_subgr"/>
</dbReference>
<organism evidence="3 4">
    <name type="scientific">Clostridium grantii DSM 8605</name>
    <dbReference type="NCBI Taxonomy" id="1121316"/>
    <lineage>
        <taxon>Bacteria</taxon>
        <taxon>Bacillati</taxon>
        <taxon>Bacillota</taxon>
        <taxon>Clostridia</taxon>
        <taxon>Eubacteriales</taxon>
        <taxon>Clostridiaceae</taxon>
        <taxon>Clostridium</taxon>
    </lineage>
</organism>
<sequence length="505" mass="56515">MAIKINTATFNGMDGVKISVEVDISQGLPSFSIVGLADTSIKESKDRVRAAIINSGFEFPIKKITVNLAPADVRKIGSSFDLPIAVGILLATGQINEEGIDNYLFAGELSLLGELKKVSGILTIVMGGFDNGIKNFVIPYENKAEASIVSNANTYPLKNLIEVIGFLKYKDLLPYSKEKIQLKEEVYLDFKDVVGQESTKRAIEVAAAGNHNIFLYGSPGCGKTLLASRIPSILPPLTYEEALEVTKIYSISREYKMLEGLIYKRPFRKPHHSCTKISLIGGGIKLHPGEISLAHHGVLYLDEMLEFNKNNLEVLRQPLEDRKIILSRSSGTVEYPASIMLVGSSNPCKCGYYGHEVKTCTCTEYERRQYQGKLSGPLLDRIDLFSAVPSVPFDKLKGTEGEQSKIIKERVIKAREIQNERFKNEDIFSNGEMNENHVRKYCKLEKEAEKTLIKLYEIHNLSMRAYSRVLKVALTLADLSNNEKIKKEHVIEAVQYRKFINNKVI</sequence>
<dbReference type="Proteomes" id="UP000184447">
    <property type="component" value="Unassembled WGS sequence"/>
</dbReference>
<feature type="domain" description="Magnesium chelatase ChlI-like catalytic" evidence="1">
    <location>
        <begin position="189"/>
        <end position="393"/>
    </location>
</feature>
<name>A0A1M5QVM2_9CLOT</name>
<dbReference type="NCBIfam" id="TIGR00368">
    <property type="entry name" value="YifB family Mg chelatase-like AAA ATPase"/>
    <property type="match status" value="1"/>
</dbReference>
<evidence type="ECO:0000313" key="3">
    <source>
        <dbReference type="EMBL" id="SHH18175.1"/>
    </source>
</evidence>
<dbReference type="PANTHER" id="PTHR32039">
    <property type="entry name" value="MAGNESIUM-CHELATASE SUBUNIT CHLI"/>
    <property type="match status" value="1"/>
</dbReference>
<dbReference type="GO" id="GO:0005524">
    <property type="term" value="F:ATP binding"/>
    <property type="evidence" value="ECO:0007669"/>
    <property type="project" value="InterPro"/>
</dbReference>
<dbReference type="Pfam" id="PF13335">
    <property type="entry name" value="Mg_chelatase_C"/>
    <property type="match status" value="1"/>
</dbReference>
<evidence type="ECO:0000259" key="2">
    <source>
        <dbReference type="Pfam" id="PF13335"/>
    </source>
</evidence>
<dbReference type="InterPro" id="IPR004482">
    <property type="entry name" value="Mg_chelat-rel"/>
</dbReference>
<dbReference type="InterPro" id="IPR045006">
    <property type="entry name" value="CHLI-like"/>
</dbReference>
<evidence type="ECO:0000259" key="1">
    <source>
        <dbReference type="Pfam" id="PF01078"/>
    </source>
</evidence>
<dbReference type="SUPFAM" id="SSF54211">
    <property type="entry name" value="Ribosomal protein S5 domain 2-like"/>
    <property type="match status" value="1"/>
</dbReference>
<dbReference type="RefSeq" id="WP_073336292.1">
    <property type="nucleotide sequence ID" value="NZ_FQXM01000002.1"/>
</dbReference>
<keyword evidence="4" id="KW-1185">Reference proteome</keyword>
<dbReference type="OrthoDB" id="9813147at2"/>
<dbReference type="InterPro" id="IPR027417">
    <property type="entry name" value="P-loop_NTPase"/>
</dbReference>
<dbReference type="Gene3D" id="3.30.230.10">
    <property type="match status" value="1"/>
</dbReference>
<dbReference type="Pfam" id="PF01078">
    <property type="entry name" value="Mg_chelatase"/>
    <property type="match status" value="1"/>
</dbReference>
<dbReference type="Pfam" id="PF13541">
    <property type="entry name" value="ChlI"/>
    <property type="match status" value="1"/>
</dbReference>